<reference evidence="1" key="1">
    <citation type="submission" date="2020-09" db="EMBL/GenBank/DDBJ databases">
        <title>Genome-Enabled Discovery of Anthraquinone Biosynthesis in Senna tora.</title>
        <authorList>
            <person name="Kang S.-H."/>
            <person name="Pandey R.P."/>
            <person name="Lee C.-M."/>
            <person name="Sim J.-S."/>
            <person name="Jeong J.-T."/>
            <person name="Choi B.-S."/>
            <person name="Jung M."/>
            <person name="Ginzburg D."/>
            <person name="Zhao K."/>
            <person name="Won S.Y."/>
            <person name="Oh T.-J."/>
            <person name="Yu Y."/>
            <person name="Kim N.-H."/>
            <person name="Lee O.R."/>
            <person name="Lee T.-H."/>
            <person name="Bashyal P."/>
            <person name="Kim T.-S."/>
            <person name="Lee W.-H."/>
            <person name="Kawkins C."/>
            <person name="Kim C.-K."/>
            <person name="Kim J.S."/>
            <person name="Ahn B.O."/>
            <person name="Rhee S.Y."/>
            <person name="Sohng J.K."/>
        </authorList>
    </citation>
    <scope>NUCLEOTIDE SEQUENCE</scope>
    <source>
        <tissue evidence="1">Leaf</tissue>
    </source>
</reference>
<dbReference type="EMBL" id="JAAIUW010000002">
    <property type="protein sequence ID" value="KAF7841423.1"/>
    <property type="molecule type" value="Genomic_DNA"/>
</dbReference>
<comment type="caution">
    <text evidence="1">The sequence shown here is derived from an EMBL/GenBank/DDBJ whole genome shotgun (WGS) entry which is preliminary data.</text>
</comment>
<name>A0A834XE20_9FABA</name>
<keyword evidence="2" id="KW-1185">Reference proteome</keyword>
<dbReference type="AlphaFoldDB" id="A0A834XE20"/>
<protein>
    <submittedName>
        <fullName evidence="1">Uncharacterized protein</fullName>
    </submittedName>
</protein>
<sequence>MEERLEMDRKNKKITYEKEDLLMHKKTKIEGLIEI</sequence>
<proteinExistence type="predicted"/>
<accession>A0A834XE20</accession>
<gene>
    <name evidence="1" type="ORF">G2W53_003721</name>
</gene>
<organism evidence="1 2">
    <name type="scientific">Senna tora</name>
    <dbReference type="NCBI Taxonomy" id="362788"/>
    <lineage>
        <taxon>Eukaryota</taxon>
        <taxon>Viridiplantae</taxon>
        <taxon>Streptophyta</taxon>
        <taxon>Embryophyta</taxon>
        <taxon>Tracheophyta</taxon>
        <taxon>Spermatophyta</taxon>
        <taxon>Magnoliopsida</taxon>
        <taxon>eudicotyledons</taxon>
        <taxon>Gunneridae</taxon>
        <taxon>Pentapetalae</taxon>
        <taxon>rosids</taxon>
        <taxon>fabids</taxon>
        <taxon>Fabales</taxon>
        <taxon>Fabaceae</taxon>
        <taxon>Caesalpinioideae</taxon>
        <taxon>Cassia clade</taxon>
        <taxon>Senna</taxon>
    </lineage>
</organism>
<evidence type="ECO:0000313" key="2">
    <source>
        <dbReference type="Proteomes" id="UP000634136"/>
    </source>
</evidence>
<evidence type="ECO:0000313" key="1">
    <source>
        <dbReference type="EMBL" id="KAF7841423.1"/>
    </source>
</evidence>
<dbReference type="Proteomes" id="UP000634136">
    <property type="component" value="Unassembled WGS sequence"/>
</dbReference>